<protein>
    <submittedName>
        <fullName evidence="1">Uncharacterized protein</fullName>
    </submittedName>
</protein>
<sequence length="63" mass="7456">METVIFEDRECPTEYLGDGVYAIFDGYGIWLHANDHKNPTDKIYLEPEVIEHLIRFDKEVQEL</sequence>
<organism evidence="1">
    <name type="scientific">viral metagenome</name>
    <dbReference type="NCBI Taxonomy" id="1070528"/>
    <lineage>
        <taxon>unclassified sequences</taxon>
        <taxon>metagenomes</taxon>
        <taxon>organismal metagenomes</taxon>
    </lineage>
</organism>
<accession>A0A6M3LDQ0</accession>
<gene>
    <name evidence="1" type="ORF">MM415B04643_0010</name>
</gene>
<dbReference type="AlphaFoldDB" id="A0A6M3LDQ0"/>
<reference evidence="1" key="1">
    <citation type="submission" date="2020-03" db="EMBL/GenBank/DDBJ databases">
        <title>The deep terrestrial virosphere.</title>
        <authorList>
            <person name="Holmfeldt K."/>
            <person name="Nilsson E."/>
            <person name="Simone D."/>
            <person name="Lopez-Fernandez M."/>
            <person name="Wu X."/>
            <person name="de Brujin I."/>
            <person name="Lundin D."/>
            <person name="Andersson A."/>
            <person name="Bertilsson S."/>
            <person name="Dopson M."/>
        </authorList>
    </citation>
    <scope>NUCLEOTIDE SEQUENCE</scope>
    <source>
        <strain evidence="1">MM415B04643</strain>
    </source>
</reference>
<name>A0A6M3LDQ0_9ZZZZ</name>
<dbReference type="EMBL" id="MT143071">
    <property type="protein sequence ID" value="QJA92493.1"/>
    <property type="molecule type" value="Genomic_DNA"/>
</dbReference>
<proteinExistence type="predicted"/>
<evidence type="ECO:0000313" key="1">
    <source>
        <dbReference type="EMBL" id="QJA92493.1"/>
    </source>
</evidence>